<dbReference type="SUPFAM" id="SSF53213">
    <property type="entry name" value="LigB-like"/>
    <property type="match status" value="1"/>
</dbReference>
<dbReference type="Gene3D" id="3.40.830.10">
    <property type="entry name" value="LigB-like"/>
    <property type="match status" value="1"/>
</dbReference>
<evidence type="ECO:0008006" key="2">
    <source>
        <dbReference type="Google" id="ProtNLM"/>
    </source>
</evidence>
<dbReference type="AlphaFoldDB" id="A0A382QDH6"/>
<protein>
    <recommendedName>
        <fullName evidence="2">Extradiol ring-cleavage dioxygenase class III enzyme subunit B domain-containing protein</fullName>
    </recommendedName>
</protein>
<organism evidence="1">
    <name type="scientific">marine metagenome</name>
    <dbReference type="NCBI Taxonomy" id="408172"/>
    <lineage>
        <taxon>unclassified sequences</taxon>
        <taxon>metagenomes</taxon>
        <taxon>ecological metagenomes</taxon>
    </lineage>
</organism>
<evidence type="ECO:0000313" key="1">
    <source>
        <dbReference type="EMBL" id="SVC82281.1"/>
    </source>
</evidence>
<reference evidence="1" key="1">
    <citation type="submission" date="2018-05" db="EMBL/GenBank/DDBJ databases">
        <authorList>
            <person name="Lanie J.A."/>
            <person name="Ng W.-L."/>
            <person name="Kazmierczak K.M."/>
            <person name="Andrzejewski T.M."/>
            <person name="Davidsen T.M."/>
            <person name="Wayne K.J."/>
            <person name="Tettelin H."/>
            <person name="Glass J.I."/>
            <person name="Rusch D."/>
            <person name="Podicherti R."/>
            <person name="Tsui H.-C.T."/>
            <person name="Winkler M.E."/>
        </authorList>
    </citation>
    <scope>NUCLEOTIDE SEQUENCE</scope>
</reference>
<name>A0A382QDH6_9ZZZZ</name>
<gene>
    <name evidence="1" type="ORF">METZ01_LOCUS335135</name>
</gene>
<accession>A0A382QDH6</accession>
<feature type="non-terminal residue" evidence="1">
    <location>
        <position position="95"/>
    </location>
</feature>
<proteinExistence type="predicted"/>
<dbReference type="EMBL" id="UINC01112971">
    <property type="protein sequence ID" value="SVC82281.1"/>
    <property type="molecule type" value="Genomic_DNA"/>
</dbReference>
<sequence>MATTHTPGLLGWFKDAPEDQQEAAINAFSKMRAYMADRDANVMIVFSNDHLLNWPINNLPSYTVGIGSEHVGPADWYDSWLSQKEKYRVAGHPEL</sequence>